<reference evidence="3" key="2">
    <citation type="submission" date="2025-08" db="UniProtKB">
        <authorList>
            <consortium name="Ensembl"/>
        </authorList>
    </citation>
    <scope>IDENTIFICATION</scope>
</reference>
<evidence type="ECO:0008006" key="5">
    <source>
        <dbReference type="Google" id="ProtNLM"/>
    </source>
</evidence>
<name>A0A672HQ96_SALFA</name>
<feature type="domain" description="Paraneoplastic antigen Ma-like N-terminal" evidence="2">
    <location>
        <begin position="13"/>
        <end position="99"/>
    </location>
</feature>
<protein>
    <recommendedName>
        <fullName evidence="5">Peptidase A2 domain-containing protein</fullName>
    </recommendedName>
</protein>
<dbReference type="InParanoid" id="A0A672HQ96"/>
<reference evidence="3" key="1">
    <citation type="submission" date="2019-06" db="EMBL/GenBank/DDBJ databases">
        <authorList>
            <consortium name="Wellcome Sanger Institute Data Sharing"/>
        </authorList>
    </citation>
    <scope>NUCLEOTIDE SEQUENCE [LARGE SCALE GENOMIC DNA]</scope>
</reference>
<evidence type="ECO:0000313" key="4">
    <source>
        <dbReference type="Proteomes" id="UP000472267"/>
    </source>
</evidence>
<dbReference type="Pfam" id="PF20846">
    <property type="entry name" value="PNMA_N"/>
    <property type="match status" value="1"/>
</dbReference>
<accession>A0A672HQ96</accession>
<dbReference type="PANTHER" id="PTHR23095:SF51">
    <property type="entry name" value="PARANEOPLASTIC ANTIGEN MA1 HOMOLOG-RELATED"/>
    <property type="match status" value="1"/>
</dbReference>
<dbReference type="Pfam" id="PF14893">
    <property type="entry name" value="PNMA"/>
    <property type="match status" value="1"/>
</dbReference>
<feature type="domain" description="Paraneoplastic antigen Ma-like C-terminal" evidence="1">
    <location>
        <begin position="174"/>
        <end position="335"/>
    </location>
</feature>
<organism evidence="3 4">
    <name type="scientific">Salarias fasciatus</name>
    <name type="common">Jewelled blenny</name>
    <name type="synonym">Blennius fasciatus</name>
    <dbReference type="NCBI Taxonomy" id="181472"/>
    <lineage>
        <taxon>Eukaryota</taxon>
        <taxon>Metazoa</taxon>
        <taxon>Chordata</taxon>
        <taxon>Craniata</taxon>
        <taxon>Vertebrata</taxon>
        <taxon>Euteleostomi</taxon>
        <taxon>Actinopterygii</taxon>
        <taxon>Neopterygii</taxon>
        <taxon>Teleostei</taxon>
        <taxon>Neoteleostei</taxon>
        <taxon>Acanthomorphata</taxon>
        <taxon>Ovalentaria</taxon>
        <taxon>Blenniimorphae</taxon>
        <taxon>Blenniiformes</taxon>
        <taxon>Blennioidei</taxon>
        <taxon>Blenniidae</taxon>
        <taxon>Salariinae</taxon>
        <taxon>Salarias</taxon>
    </lineage>
</organism>
<keyword evidence="4" id="KW-1185">Reference proteome</keyword>
<dbReference type="OMA" id="IRADEDQ"/>
<evidence type="ECO:0000259" key="1">
    <source>
        <dbReference type="Pfam" id="PF14893"/>
    </source>
</evidence>
<dbReference type="InterPro" id="IPR048270">
    <property type="entry name" value="PNMA_C"/>
</dbReference>
<evidence type="ECO:0000259" key="2">
    <source>
        <dbReference type="Pfam" id="PF20846"/>
    </source>
</evidence>
<proteinExistence type="predicted"/>
<reference evidence="3" key="3">
    <citation type="submission" date="2025-09" db="UniProtKB">
        <authorList>
            <consortium name="Ensembl"/>
        </authorList>
    </citation>
    <scope>IDENTIFICATION</scope>
</reference>
<dbReference type="InterPro" id="IPR026523">
    <property type="entry name" value="PNMA"/>
</dbReference>
<dbReference type="InterPro" id="IPR048271">
    <property type="entry name" value="PNMA_N"/>
</dbReference>
<dbReference type="Ensembl" id="ENSSFAT00005032238.1">
    <property type="protein sequence ID" value="ENSSFAP00005031110.1"/>
    <property type="gene ID" value="ENSSFAG00005015798.1"/>
</dbReference>
<dbReference type="AlphaFoldDB" id="A0A672HQ96"/>
<evidence type="ECO:0000313" key="3">
    <source>
        <dbReference type="Ensembl" id="ENSSFAP00005031110.1"/>
    </source>
</evidence>
<dbReference type="Proteomes" id="UP000472267">
    <property type="component" value="Chromosome 5"/>
</dbReference>
<sequence length="429" mass="47649">MAHSLNPQLLAELLKWCADAKVDPANALILSNVPTETTVADITESLEAVKVLGRVRYNSKKLVSQLQQDMILCECQNPVDPKTVPPEIHPLNGETSWKVTLLTPATAPPEDFTLKLMNLLQSEGKSLNDLQPLLEQSTPAQSDPASIIRAVGELLEKTMRPPPENNTFRRLRVFSGVMPTPAGEETLENWLEQAQLMLDECEVSAREKKKRIVESVKGPAFEIIQAVRCNDADARPEDYLAALENAFGTTRSGEDFYFAFRSMQQKSGERLSDYLRRLEKALSKAVQKGGLPHTSRDRARVEQLLRGAASESDILLLQLRLKERLRNPPSFMELLSEIRIEEDQKATRRNLTTSAHTVRTTDDNTAHSAELDILRSQVKTLEAKVQHEPAAIPLGLVGESSMGKVMIEGQACDALMDGGSNVSIVFEDY</sequence>
<dbReference type="PANTHER" id="PTHR23095">
    <property type="entry name" value="PARANEOPLASTIC ANTIGEN"/>
    <property type="match status" value="1"/>
</dbReference>